<dbReference type="EMBL" id="JACIIU010000036">
    <property type="protein sequence ID" value="MBB6262511.1"/>
    <property type="molecule type" value="Genomic_DNA"/>
</dbReference>
<reference evidence="3 4" key="1">
    <citation type="submission" date="2020-08" db="EMBL/GenBank/DDBJ databases">
        <title>Genomic Encyclopedia of Type Strains, Phase IV (KMG-IV): sequencing the most valuable type-strain genomes for metagenomic binning, comparative biology and taxonomic classification.</title>
        <authorList>
            <person name="Goeker M."/>
        </authorList>
    </citation>
    <scope>NUCLEOTIDE SEQUENCE [LARGE SCALE GENOMIC DNA]</scope>
    <source>
        <strain evidence="3 4">DSM 22336</strain>
    </source>
</reference>
<dbReference type="NCBIfam" id="TIGR03454">
    <property type="entry name" value="partition_RepB"/>
    <property type="match status" value="1"/>
</dbReference>
<name>A0A841M8E9_9HYPH</name>
<dbReference type="Pfam" id="PF07506">
    <property type="entry name" value="RepB"/>
    <property type="match status" value="1"/>
</dbReference>
<dbReference type="InterPro" id="IPR011111">
    <property type="entry name" value="Plasmid_RepB"/>
</dbReference>
<dbReference type="NCBIfam" id="TIGR00180">
    <property type="entry name" value="parB_part"/>
    <property type="match status" value="1"/>
</dbReference>
<keyword evidence="4" id="KW-1185">Reference proteome</keyword>
<dbReference type="Proteomes" id="UP000555393">
    <property type="component" value="Unassembled WGS sequence"/>
</dbReference>
<accession>A0A841M8E9</accession>
<protein>
    <submittedName>
        <fullName evidence="3">ParB family chromosome partitioning protein</fullName>
    </submittedName>
</protein>
<dbReference type="AlphaFoldDB" id="A0A841M8E9"/>
<dbReference type="CDD" id="cd16405">
    <property type="entry name" value="RepB_like_N"/>
    <property type="match status" value="1"/>
</dbReference>
<dbReference type="SUPFAM" id="SSF109709">
    <property type="entry name" value="KorB DNA-binding domain-like"/>
    <property type="match status" value="1"/>
</dbReference>
<dbReference type="GO" id="GO:0005694">
    <property type="term" value="C:chromosome"/>
    <property type="evidence" value="ECO:0007669"/>
    <property type="project" value="TreeGrafter"/>
</dbReference>
<dbReference type="RefSeq" id="WP_184224741.1">
    <property type="nucleotide sequence ID" value="NZ_JACIIU010000036.1"/>
</dbReference>
<evidence type="ECO:0000313" key="4">
    <source>
        <dbReference type="Proteomes" id="UP000555393"/>
    </source>
</evidence>
<comment type="caution">
    <text evidence="3">The sequence shown here is derived from an EMBL/GenBank/DDBJ whole genome shotgun (WGS) entry which is preliminary data.</text>
</comment>
<feature type="domain" description="ParB-like N-terminal" evidence="2">
    <location>
        <begin position="63"/>
        <end position="155"/>
    </location>
</feature>
<dbReference type="SUPFAM" id="SSF110849">
    <property type="entry name" value="ParB/Sulfiredoxin"/>
    <property type="match status" value="1"/>
</dbReference>
<evidence type="ECO:0000259" key="2">
    <source>
        <dbReference type="SMART" id="SM00470"/>
    </source>
</evidence>
<dbReference type="PANTHER" id="PTHR33375">
    <property type="entry name" value="CHROMOSOME-PARTITIONING PROTEIN PARB-RELATED"/>
    <property type="match status" value="1"/>
</dbReference>
<dbReference type="Gene3D" id="3.90.1530.30">
    <property type="match status" value="1"/>
</dbReference>
<organism evidence="3 4">
    <name type="scientific">Paenochrobactrum gallinarii</name>
    <dbReference type="NCBI Taxonomy" id="643673"/>
    <lineage>
        <taxon>Bacteria</taxon>
        <taxon>Pseudomonadati</taxon>
        <taxon>Pseudomonadota</taxon>
        <taxon>Alphaproteobacteria</taxon>
        <taxon>Hyphomicrobiales</taxon>
        <taxon>Brucellaceae</taxon>
        <taxon>Paenochrobactrum</taxon>
    </lineage>
</organism>
<dbReference type="SMART" id="SM00470">
    <property type="entry name" value="ParB"/>
    <property type="match status" value="1"/>
</dbReference>
<dbReference type="GO" id="GO:0007059">
    <property type="term" value="P:chromosome segregation"/>
    <property type="evidence" value="ECO:0007669"/>
    <property type="project" value="TreeGrafter"/>
</dbReference>
<sequence>MKGKDILKGLIDAGKPEQATAQAPAQRPAGAIRALNMGLNRLSEEAAEAKYLREALANAENVVELDPSLIDPSIVSDRLSLPNDLAFQELKSAIETSGQQVPVLVRPHPEQQGRYQAAYGHRRIRAALELGYKIKAIVRQLTEAEMVIAQGQENGTRVDLSFIERSMFASKLESRGFDRDTICIALGVDKPEASRLLTVASSIDHSIVATIGAAPKVGRPRWLQLAQNLEDNASKNRVLSVMKEPNFESADSDNRFKIAFDAATIDTKKTKIKPTIVYAADKKIAVYERDGKKLNIKSSNAAFSDFMEAKINELVLEFKAVKDGNNS</sequence>
<dbReference type="InterPro" id="IPR004437">
    <property type="entry name" value="ParB/RepB/Spo0J"/>
</dbReference>
<dbReference type="Pfam" id="PF02195">
    <property type="entry name" value="ParB_N"/>
    <property type="match status" value="1"/>
</dbReference>
<dbReference type="InterPro" id="IPR050336">
    <property type="entry name" value="Chromosome_partition/occlusion"/>
</dbReference>
<comment type="similarity">
    <text evidence="1">Belongs to the ParB family.</text>
</comment>
<dbReference type="InterPro" id="IPR003115">
    <property type="entry name" value="ParB_N"/>
</dbReference>
<dbReference type="GO" id="GO:0003677">
    <property type="term" value="F:DNA binding"/>
    <property type="evidence" value="ECO:0007669"/>
    <property type="project" value="InterPro"/>
</dbReference>
<dbReference type="InterPro" id="IPR036086">
    <property type="entry name" value="ParB/Sulfiredoxin_sf"/>
</dbReference>
<proteinExistence type="inferred from homology"/>
<dbReference type="InterPro" id="IPR037972">
    <property type="entry name" value="RepB_N"/>
</dbReference>
<evidence type="ECO:0000313" key="3">
    <source>
        <dbReference type="EMBL" id="MBB6262511.1"/>
    </source>
</evidence>
<dbReference type="PANTHER" id="PTHR33375:SF1">
    <property type="entry name" value="CHROMOSOME-PARTITIONING PROTEIN PARB-RELATED"/>
    <property type="match status" value="1"/>
</dbReference>
<gene>
    <name evidence="3" type="ORF">FHS77_003086</name>
</gene>
<dbReference type="InterPro" id="IPR017819">
    <property type="entry name" value="Plasmid_partition_RepB"/>
</dbReference>
<evidence type="ECO:0000256" key="1">
    <source>
        <dbReference type="ARBA" id="ARBA00006295"/>
    </source>
</evidence>